<accession>A0A9K3D409</accession>
<dbReference type="EMBL" id="BDIP01003053">
    <property type="protein sequence ID" value="GIQ87205.1"/>
    <property type="molecule type" value="Genomic_DNA"/>
</dbReference>
<organism evidence="2 3">
    <name type="scientific">Kipferlia bialata</name>
    <dbReference type="NCBI Taxonomy" id="797122"/>
    <lineage>
        <taxon>Eukaryota</taxon>
        <taxon>Metamonada</taxon>
        <taxon>Carpediemonas-like organisms</taxon>
        <taxon>Kipferlia</taxon>
    </lineage>
</organism>
<comment type="caution">
    <text evidence="2">The sequence shown here is derived from an EMBL/GenBank/DDBJ whole genome shotgun (WGS) entry which is preliminary data.</text>
</comment>
<feature type="compositionally biased region" description="Polar residues" evidence="1">
    <location>
        <begin position="27"/>
        <end position="36"/>
    </location>
</feature>
<feature type="non-terminal residue" evidence="2">
    <location>
        <position position="1"/>
    </location>
</feature>
<feature type="compositionally biased region" description="Polar residues" evidence="1">
    <location>
        <begin position="205"/>
        <end position="219"/>
    </location>
</feature>
<feature type="compositionally biased region" description="Basic and acidic residues" evidence="1">
    <location>
        <begin position="59"/>
        <end position="73"/>
    </location>
</feature>
<feature type="region of interest" description="Disordered" evidence="1">
    <location>
        <begin position="205"/>
        <end position="265"/>
    </location>
</feature>
<evidence type="ECO:0000256" key="1">
    <source>
        <dbReference type="SAM" id="MobiDB-lite"/>
    </source>
</evidence>
<evidence type="ECO:0000313" key="3">
    <source>
        <dbReference type="Proteomes" id="UP000265618"/>
    </source>
</evidence>
<name>A0A9K3D409_9EUKA</name>
<proteinExistence type="predicted"/>
<feature type="compositionally biased region" description="Low complexity" evidence="1">
    <location>
        <begin position="88"/>
        <end position="98"/>
    </location>
</feature>
<feature type="compositionally biased region" description="Basic and acidic residues" evidence="1">
    <location>
        <begin position="121"/>
        <end position="142"/>
    </location>
</feature>
<feature type="region of interest" description="Disordered" evidence="1">
    <location>
        <begin position="1"/>
        <end position="187"/>
    </location>
</feature>
<gene>
    <name evidence="2" type="ORF">KIPB_009202</name>
</gene>
<keyword evidence="3" id="KW-1185">Reference proteome</keyword>
<dbReference type="AlphaFoldDB" id="A0A9K3D409"/>
<feature type="region of interest" description="Disordered" evidence="1">
    <location>
        <begin position="292"/>
        <end position="336"/>
    </location>
</feature>
<reference evidence="2 3" key="1">
    <citation type="journal article" date="2018" name="PLoS ONE">
        <title>The draft genome of Kipferlia bialata reveals reductive genome evolution in fornicate parasites.</title>
        <authorList>
            <person name="Tanifuji G."/>
            <person name="Takabayashi S."/>
            <person name="Kume K."/>
            <person name="Takagi M."/>
            <person name="Nakayama T."/>
            <person name="Kamikawa R."/>
            <person name="Inagaki Y."/>
            <person name="Hashimoto T."/>
        </authorList>
    </citation>
    <scope>NUCLEOTIDE SEQUENCE [LARGE SCALE GENOMIC DNA]</scope>
    <source>
        <strain evidence="2">NY0173</strain>
    </source>
</reference>
<protein>
    <submittedName>
        <fullName evidence="2">Uncharacterized protein</fullName>
    </submittedName>
</protein>
<feature type="compositionally biased region" description="Low complexity" evidence="1">
    <location>
        <begin position="318"/>
        <end position="328"/>
    </location>
</feature>
<feature type="compositionally biased region" description="Polar residues" evidence="1">
    <location>
        <begin position="156"/>
        <end position="176"/>
    </location>
</feature>
<evidence type="ECO:0000313" key="2">
    <source>
        <dbReference type="EMBL" id="GIQ87205.1"/>
    </source>
</evidence>
<feature type="compositionally biased region" description="Basic and acidic residues" evidence="1">
    <location>
        <begin position="234"/>
        <end position="265"/>
    </location>
</feature>
<dbReference type="Proteomes" id="UP000265618">
    <property type="component" value="Unassembled WGS sequence"/>
</dbReference>
<feature type="compositionally biased region" description="Basic and acidic residues" evidence="1">
    <location>
        <begin position="9"/>
        <end position="26"/>
    </location>
</feature>
<sequence>DLQVISHLSPEEKTRQEKVRERERQGMTKSGIQMSSGARLETLNEESGVSIGHKKHRPLLRDCSDSESSDIKASRPMGLSILGPPSPEVSDSSSSSNPTRDMLKRPSQTMMRCMMSSMEEAPERESIPGRESDRGSEGRRLSECAPTSIHIDAEDSSSGSEGNTFFATPDVSSQIKTRTSSRRASRRLEASVLHDSVCVAAVQMSSHTKPVTPTETGELSKSIPRKVTSSTVSFDREREAEAERERERGDETDEQARERRLSETIEEEKKAAAADLLACSALQRILKRHSHSLSVTTDDRDSLPSSVLRPSQLRERSSPMSQDSSPASVYLSPGYTPKAGERDWAASALSLSIYRDMDGGQNSTLRKSRLGRSEVFNNEQHSDTETLVVEPVSIARSTSVQTIVSAKKTIVSAKKV</sequence>